<dbReference type="GO" id="GO:0009395">
    <property type="term" value="P:phospholipid catabolic process"/>
    <property type="evidence" value="ECO:0007669"/>
    <property type="project" value="TreeGrafter"/>
</dbReference>
<evidence type="ECO:0000256" key="1">
    <source>
        <dbReference type="ARBA" id="ARBA00022801"/>
    </source>
</evidence>
<evidence type="ECO:0000256" key="3">
    <source>
        <dbReference type="SAM" id="SignalP"/>
    </source>
</evidence>
<dbReference type="OrthoDB" id="5135119at2759"/>
<proteinExistence type="predicted"/>
<feature type="signal peptide" evidence="3">
    <location>
        <begin position="1"/>
        <end position="19"/>
    </location>
</feature>
<dbReference type="InterPro" id="IPR007312">
    <property type="entry name" value="Phosphoesterase"/>
</dbReference>
<dbReference type="KEGG" id="pgri:PgNI_07170"/>
<dbReference type="Proteomes" id="UP000515153">
    <property type="component" value="Unplaced"/>
</dbReference>
<dbReference type="AlphaFoldDB" id="A0A6P8B0W3"/>
<dbReference type="Pfam" id="PF04185">
    <property type="entry name" value="Phosphoesterase"/>
    <property type="match status" value="1"/>
</dbReference>
<name>A0A6P8B0W3_PYRGI</name>
<evidence type="ECO:0000256" key="2">
    <source>
        <dbReference type="SAM" id="MobiDB-lite"/>
    </source>
</evidence>
<keyword evidence="4" id="KW-1185">Reference proteome</keyword>
<feature type="region of interest" description="Disordered" evidence="2">
    <location>
        <begin position="447"/>
        <end position="479"/>
    </location>
</feature>
<accession>A0A6P8B0W3</accession>
<reference evidence="5" key="2">
    <citation type="submission" date="2019-10" db="EMBL/GenBank/DDBJ databases">
        <authorList>
            <consortium name="NCBI Genome Project"/>
        </authorList>
    </citation>
    <scope>NUCLEOTIDE SEQUENCE</scope>
    <source>
        <strain evidence="5">NI907</strain>
    </source>
</reference>
<keyword evidence="1" id="KW-0378">Hydrolase</keyword>
<dbReference type="GO" id="GO:0016788">
    <property type="term" value="F:hydrolase activity, acting on ester bonds"/>
    <property type="evidence" value="ECO:0007669"/>
    <property type="project" value="InterPro"/>
</dbReference>
<feature type="region of interest" description="Disordered" evidence="2">
    <location>
        <begin position="505"/>
        <end position="530"/>
    </location>
</feature>
<keyword evidence="3" id="KW-0732">Signal</keyword>
<feature type="chain" id="PRO_5028011977" description="Acid phosphatase" evidence="3">
    <location>
        <begin position="20"/>
        <end position="530"/>
    </location>
</feature>
<evidence type="ECO:0000313" key="4">
    <source>
        <dbReference type="Proteomes" id="UP000515153"/>
    </source>
</evidence>
<protein>
    <recommendedName>
        <fullName evidence="6">Acid phosphatase</fullName>
    </recommendedName>
</protein>
<gene>
    <name evidence="5" type="ORF">PgNI_07170</name>
</gene>
<feature type="compositionally biased region" description="Acidic residues" evidence="2">
    <location>
        <begin position="447"/>
        <end position="462"/>
    </location>
</feature>
<reference evidence="5" key="3">
    <citation type="submission" date="2025-08" db="UniProtKB">
        <authorList>
            <consortium name="RefSeq"/>
        </authorList>
    </citation>
    <scope>IDENTIFICATION</scope>
    <source>
        <strain evidence="5">NI907</strain>
    </source>
</reference>
<evidence type="ECO:0008006" key="6">
    <source>
        <dbReference type="Google" id="ProtNLM"/>
    </source>
</evidence>
<reference evidence="5" key="1">
    <citation type="journal article" date="2019" name="Mol. Biol. Evol.">
        <title>Blast fungal genomes show frequent chromosomal changes, gene gains and losses, and effector gene turnover.</title>
        <authorList>
            <person name="Gomez Luciano L.B."/>
            <person name="Jason Tsai I."/>
            <person name="Chuma I."/>
            <person name="Tosa Y."/>
            <person name="Chen Y.H."/>
            <person name="Li J.Y."/>
            <person name="Li M.Y."/>
            <person name="Jade Lu M.Y."/>
            <person name="Nakayashiki H."/>
            <person name="Li W.H."/>
        </authorList>
    </citation>
    <scope>NUCLEOTIDE SEQUENCE</scope>
    <source>
        <strain evidence="5">NI907</strain>
    </source>
</reference>
<dbReference type="PANTHER" id="PTHR31956:SF15">
    <property type="entry name" value="ACID PHOSPHATASE PHOA"/>
    <property type="match status" value="1"/>
</dbReference>
<evidence type="ECO:0000313" key="5">
    <source>
        <dbReference type="RefSeq" id="XP_030980787.1"/>
    </source>
</evidence>
<dbReference type="RefSeq" id="XP_030980787.1">
    <property type="nucleotide sequence ID" value="XM_031127186.1"/>
</dbReference>
<sequence>MYTTIKAISLFAAAGLVAAAASSRGLGQNLHVRQGRPNLTIRDTPTSVDSPAVGVTATATADVAAAAATAKTLSPTSNVEGKAFNRILQIYLETTAYENAINNTDCQALINQGILLTNEYGVAAPSQPNYVAPASGDYYGTNSDSFLLVDRNVSTIVDLLEDKNISWGDYNEGLPFTGYDGFEYSNPVEGNYARKHNLLIRFESIFQNPDRLAKIKNLTMFYEDLNNKQLPQWGFVTPNLYNNGHDTNISVSCNWTRSFVEPLLQNTYFNDGKTVIMITWQANGDNPYARNHVAGILLGGAIDKDLVGTKDDAYYNHYSELSSVQANWGLHTLGRWDVGANVWSWVGRKTGDAIRSWNNDIAGDTFESYYWNQSYGGVFSSANTSLHVYPAPNLELVQNGRTVLPAIADAWKGECGSFPSRNADDGGHDWQWRGRHRNSRRFDEAEMACDGEGGDDDNDGADAWDGADHSGDHVGGSNAEANGSCLPDYYRNIIEIPDAAHPPQAFEVPLPLTPPEPIQTPITVYPVDQE</sequence>
<dbReference type="GeneID" id="41962095"/>
<dbReference type="PANTHER" id="PTHR31956">
    <property type="entry name" value="NON-SPECIFIC PHOSPHOLIPASE C4-RELATED"/>
    <property type="match status" value="1"/>
</dbReference>
<organism evidence="4 5">
    <name type="scientific">Pyricularia grisea</name>
    <name type="common">Crabgrass-specific blast fungus</name>
    <name type="synonym">Magnaporthe grisea</name>
    <dbReference type="NCBI Taxonomy" id="148305"/>
    <lineage>
        <taxon>Eukaryota</taxon>
        <taxon>Fungi</taxon>
        <taxon>Dikarya</taxon>
        <taxon>Ascomycota</taxon>
        <taxon>Pezizomycotina</taxon>
        <taxon>Sordariomycetes</taxon>
        <taxon>Sordariomycetidae</taxon>
        <taxon>Magnaporthales</taxon>
        <taxon>Pyriculariaceae</taxon>
        <taxon>Pyricularia</taxon>
    </lineage>
</organism>